<comment type="caution">
    <text evidence="2">The sequence shown here is derived from an EMBL/GenBank/DDBJ whole genome shotgun (WGS) entry which is preliminary data.</text>
</comment>
<dbReference type="AlphaFoldDB" id="A0A9D4GZ88"/>
<organism evidence="2 3">
    <name type="scientific">Dreissena polymorpha</name>
    <name type="common">Zebra mussel</name>
    <name type="synonym">Mytilus polymorpha</name>
    <dbReference type="NCBI Taxonomy" id="45954"/>
    <lineage>
        <taxon>Eukaryota</taxon>
        <taxon>Metazoa</taxon>
        <taxon>Spiralia</taxon>
        <taxon>Lophotrochozoa</taxon>
        <taxon>Mollusca</taxon>
        <taxon>Bivalvia</taxon>
        <taxon>Autobranchia</taxon>
        <taxon>Heteroconchia</taxon>
        <taxon>Euheterodonta</taxon>
        <taxon>Imparidentia</taxon>
        <taxon>Neoheterodontei</taxon>
        <taxon>Myida</taxon>
        <taxon>Dreissenoidea</taxon>
        <taxon>Dreissenidae</taxon>
        <taxon>Dreissena</taxon>
    </lineage>
</organism>
<dbReference type="EMBL" id="JAIWYP010000005">
    <property type="protein sequence ID" value="KAH3824533.1"/>
    <property type="molecule type" value="Genomic_DNA"/>
</dbReference>
<proteinExistence type="predicted"/>
<keyword evidence="1" id="KW-1133">Transmembrane helix</keyword>
<gene>
    <name evidence="2" type="ORF">DPMN_126370</name>
</gene>
<evidence type="ECO:0000313" key="3">
    <source>
        <dbReference type="Proteomes" id="UP000828390"/>
    </source>
</evidence>
<protein>
    <submittedName>
        <fullName evidence="2">Uncharacterized protein</fullName>
    </submittedName>
</protein>
<sequence>MKLKWMKVIEAGVVAMVTGLVAFAMFVSLDQCTDKVPYDADAIVAKVGDKLNMCGVVLVCLTFP</sequence>
<accession>A0A9D4GZ88</accession>
<reference evidence="2" key="2">
    <citation type="submission" date="2020-11" db="EMBL/GenBank/DDBJ databases">
        <authorList>
            <person name="McCartney M.A."/>
            <person name="Auch B."/>
            <person name="Kono T."/>
            <person name="Mallez S."/>
            <person name="Becker A."/>
            <person name="Gohl D.M."/>
            <person name="Silverstein K.A.T."/>
            <person name="Koren S."/>
            <person name="Bechman K.B."/>
            <person name="Herman A."/>
            <person name="Abrahante J.E."/>
            <person name="Garbe J."/>
        </authorList>
    </citation>
    <scope>NUCLEOTIDE SEQUENCE</scope>
    <source>
        <strain evidence="2">Duluth1</strain>
        <tissue evidence="2">Whole animal</tissue>
    </source>
</reference>
<feature type="transmembrane region" description="Helical" evidence="1">
    <location>
        <begin position="12"/>
        <end position="29"/>
    </location>
</feature>
<dbReference type="Proteomes" id="UP000828390">
    <property type="component" value="Unassembled WGS sequence"/>
</dbReference>
<evidence type="ECO:0000313" key="2">
    <source>
        <dbReference type="EMBL" id="KAH3824533.1"/>
    </source>
</evidence>
<evidence type="ECO:0000256" key="1">
    <source>
        <dbReference type="SAM" id="Phobius"/>
    </source>
</evidence>
<name>A0A9D4GZ88_DREPO</name>
<keyword evidence="1" id="KW-0812">Transmembrane</keyword>
<keyword evidence="3" id="KW-1185">Reference proteome</keyword>
<keyword evidence="1" id="KW-0472">Membrane</keyword>
<reference evidence="2" key="1">
    <citation type="journal article" date="2019" name="bioRxiv">
        <title>The Genome of the Zebra Mussel, Dreissena polymorpha: A Resource for Invasive Species Research.</title>
        <authorList>
            <person name="McCartney M.A."/>
            <person name="Auch B."/>
            <person name="Kono T."/>
            <person name="Mallez S."/>
            <person name="Zhang Y."/>
            <person name="Obille A."/>
            <person name="Becker A."/>
            <person name="Abrahante J.E."/>
            <person name="Garbe J."/>
            <person name="Badalamenti J.P."/>
            <person name="Herman A."/>
            <person name="Mangelson H."/>
            <person name="Liachko I."/>
            <person name="Sullivan S."/>
            <person name="Sone E.D."/>
            <person name="Koren S."/>
            <person name="Silverstein K.A.T."/>
            <person name="Beckman K.B."/>
            <person name="Gohl D.M."/>
        </authorList>
    </citation>
    <scope>NUCLEOTIDE SEQUENCE</scope>
    <source>
        <strain evidence="2">Duluth1</strain>
        <tissue evidence="2">Whole animal</tissue>
    </source>
</reference>